<dbReference type="SUPFAM" id="SSF56954">
    <property type="entry name" value="Outer membrane efflux proteins (OEP)"/>
    <property type="match status" value="1"/>
</dbReference>
<reference evidence="2" key="1">
    <citation type="submission" date="2022-12" db="EMBL/GenBank/DDBJ databases">
        <authorList>
            <person name="Wang J."/>
        </authorList>
    </citation>
    <scope>NUCLEOTIDE SEQUENCE</scope>
    <source>
        <strain evidence="2">HY-42-06</strain>
    </source>
</reference>
<feature type="coiled-coil region" evidence="1">
    <location>
        <begin position="289"/>
        <end position="316"/>
    </location>
</feature>
<sequence>MQQKLRHGLLLRYRSSKKKKYKRALGSLLFILMVLNITFAYADVEEDKDNLLILTKEKAISTAIQNSNDLKRIDLDYNKLQRDFNNAKEKSDEAQETLDALERYKYLYEKEQDAKQSPLQEQYNQKKEELKIEEDKLTEMEQAEKPDLEQIANQQQIITNLEKEIEELKSEINKLSLSPSEQEEMDKYRKTFVNYGEVPPTFSDEEEFKLFIRDRDLKWYEVQGKIEKQNINVEKAKKSIELKVGQIWNQIVQIYYSIKIKKDLYELQSKEFVQIEMKFKNGQTSKLDKDIAENELKKLELQIDNLIKDKENSEMMLKKEIGISIDKEIKLDFQENKIKEVSEYSVYLQNALKNRGEIKIAEIDLDIKERELGIADDYLDEDNMEFKEINEQLYEKQIFLQDAKKQVEKNVKELYMNVCEKKSEFDLKVKSLEKKKSDLKAADNRYQHGTISLDKLWKDEVAKTQAEIEYKAAKINYIEAMCNLEMACEIGY</sequence>
<dbReference type="EMBL" id="JAPQES010000004">
    <property type="protein sequence ID" value="MCY6371336.1"/>
    <property type="molecule type" value="Genomic_DNA"/>
</dbReference>
<organism evidence="2 3">
    <name type="scientific">Clostridium ganghwense</name>
    <dbReference type="NCBI Taxonomy" id="312089"/>
    <lineage>
        <taxon>Bacteria</taxon>
        <taxon>Bacillati</taxon>
        <taxon>Bacillota</taxon>
        <taxon>Clostridia</taxon>
        <taxon>Eubacteriales</taxon>
        <taxon>Clostridiaceae</taxon>
        <taxon>Clostridium</taxon>
    </lineage>
</organism>
<dbReference type="Gene3D" id="1.20.1600.10">
    <property type="entry name" value="Outer membrane efflux proteins (OEP)"/>
    <property type="match status" value="2"/>
</dbReference>
<evidence type="ECO:0000313" key="3">
    <source>
        <dbReference type="Proteomes" id="UP001079657"/>
    </source>
</evidence>
<proteinExistence type="predicted"/>
<evidence type="ECO:0000256" key="1">
    <source>
        <dbReference type="SAM" id="Coils"/>
    </source>
</evidence>
<protein>
    <submittedName>
        <fullName evidence="2">TolC family protein</fullName>
    </submittedName>
</protein>
<evidence type="ECO:0000313" key="2">
    <source>
        <dbReference type="EMBL" id="MCY6371336.1"/>
    </source>
</evidence>
<feature type="coiled-coil region" evidence="1">
    <location>
        <begin position="70"/>
        <end position="178"/>
    </location>
</feature>
<keyword evidence="1" id="KW-0175">Coiled coil</keyword>
<gene>
    <name evidence="2" type="ORF">OXH55_11870</name>
</gene>
<dbReference type="RefSeq" id="WP_268050203.1">
    <property type="nucleotide sequence ID" value="NZ_JAPQES010000004.1"/>
</dbReference>
<keyword evidence="3" id="KW-1185">Reference proteome</keyword>
<accession>A0ABT4CT17</accession>
<dbReference type="Proteomes" id="UP001079657">
    <property type="component" value="Unassembled WGS sequence"/>
</dbReference>
<comment type="caution">
    <text evidence="2">The sequence shown here is derived from an EMBL/GenBank/DDBJ whole genome shotgun (WGS) entry which is preliminary data.</text>
</comment>
<name>A0ABT4CT17_9CLOT</name>